<gene>
    <name evidence="3" type="primary">LOC108621144</name>
</gene>
<evidence type="ECO:0000313" key="3">
    <source>
        <dbReference type="RefSeq" id="XP_017873787.1"/>
    </source>
</evidence>
<feature type="transmembrane region" description="Helical" evidence="1">
    <location>
        <begin position="52"/>
        <end position="72"/>
    </location>
</feature>
<reference evidence="3" key="3">
    <citation type="submission" date="2025-08" db="UniProtKB">
        <authorList>
            <consortium name="RefSeq"/>
        </authorList>
    </citation>
    <scope>IDENTIFICATION</scope>
    <source>
        <tissue evidence="3">Whole organism</tissue>
    </source>
</reference>
<dbReference type="Proteomes" id="UP000694904">
    <property type="component" value="Chromosome 2"/>
</dbReference>
<dbReference type="PANTHER" id="PTHR15231:SF1">
    <property type="entry name" value="PHOSPHATIDYLINOSITOL N-ACETYLGLUCOSAMINYLTRANSFERASE SUBUNIT H"/>
    <property type="match status" value="1"/>
</dbReference>
<keyword evidence="1" id="KW-0812">Transmembrane</keyword>
<feature type="transmembrane region" description="Helical" evidence="1">
    <location>
        <begin position="84"/>
        <end position="103"/>
    </location>
</feature>
<keyword evidence="1" id="KW-0472">Membrane</keyword>
<keyword evidence="1" id="KW-1133">Transmembrane helix</keyword>
<reference evidence="2" key="1">
    <citation type="journal article" date="1997" name="Nucleic Acids Res.">
        <title>tRNAscan-SE: a program for improved detection of transfer RNA genes in genomic sequence.</title>
        <authorList>
            <person name="Lowe T.M."/>
            <person name="Eddy S.R."/>
        </authorList>
    </citation>
    <scope>NUCLEOTIDE SEQUENCE [LARGE SCALE GENOMIC DNA]</scope>
</reference>
<sequence length="219" mass="25201">MEPSRHRYFSITAKYKGVDVEDLELTVQKYGNDVVRIQLLNRMHGQQCAVQFKRFCVLLGLGIVYFAFALTVSEGPARLGQAQFLYPTLLWLAMSISIIRTALQLVHSEKLFYSWDMALQTETVRTFGRQSVLCVQRGHLHDMVLNEVIENLDIKYMLILRTKGSIFKERPIIPLFNSLSPSFECLQHIQHILHGYWLNNNKHKSDQSCKKDLPSSAAS</sequence>
<reference evidence="2" key="2">
    <citation type="journal article" date="2016" name="G3 (Bethesda)">
        <title>Genome Evolution in Three Species of Cactophilic Drosophila.</title>
        <authorList>
            <person name="Sanchez-Flores A."/>
            <person name="Penazola F."/>
            <person name="Carpinteyro-Ponce J."/>
            <person name="Nazario-Yepiz N."/>
            <person name="Abreu-Goodger C."/>
            <person name="Machado C.A."/>
            <person name="Markow T.A."/>
        </authorList>
    </citation>
    <scope>NUCLEOTIDE SEQUENCE [LARGE SCALE GENOMIC DNA]</scope>
</reference>
<proteinExistence type="predicted"/>
<name>A0ABM1Q2V1_DROAR</name>
<organism evidence="2 3">
    <name type="scientific">Drosophila arizonae</name>
    <name type="common">Fruit fly</name>
    <dbReference type="NCBI Taxonomy" id="7263"/>
    <lineage>
        <taxon>Eukaryota</taxon>
        <taxon>Metazoa</taxon>
        <taxon>Ecdysozoa</taxon>
        <taxon>Arthropoda</taxon>
        <taxon>Hexapoda</taxon>
        <taxon>Insecta</taxon>
        <taxon>Pterygota</taxon>
        <taxon>Neoptera</taxon>
        <taxon>Endopterygota</taxon>
        <taxon>Diptera</taxon>
        <taxon>Brachycera</taxon>
        <taxon>Muscomorpha</taxon>
        <taxon>Ephydroidea</taxon>
        <taxon>Drosophilidae</taxon>
        <taxon>Drosophila</taxon>
    </lineage>
</organism>
<evidence type="ECO:0000256" key="1">
    <source>
        <dbReference type="SAM" id="Phobius"/>
    </source>
</evidence>
<accession>A0ABM1Q2V1</accession>
<dbReference type="RefSeq" id="XP_017873787.1">
    <property type="nucleotide sequence ID" value="XM_018018298.1"/>
</dbReference>
<evidence type="ECO:0000313" key="2">
    <source>
        <dbReference type="Proteomes" id="UP000694904"/>
    </source>
</evidence>
<dbReference type="PANTHER" id="PTHR15231">
    <property type="entry name" value="PHOSPHATIDYLINOSITOL N-ACETYLGLUCOSAMINYLTRANSFERASE SUBUNIT H"/>
    <property type="match status" value="1"/>
</dbReference>
<keyword evidence="2" id="KW-1185">Reference proteome</keyword>
<dbReference type="GeneID" id="108621144"/>
<dbReference type="InterPro" id="IPR044215">
    <property type="entry name" value="PIG-H"/>
</dbReference>
<protein>
    <submittedName>
        <fullName evidence="3">Uncharacterized protein LOC108621144</fullName>
    </submittedName>
</protein>